<accession>A0A2L2XEQ1</accession>
<feature type="transmembrane region" description="Helical" evidence="1">
    <location>
        <begin position="6"/>
        <end position="25"/>
    </location>
</feature>
<evidence type="ECO:0000256" key="1">
    <source>
        <dbReference type="SAM" id="Phobius"/>
    </source>
</evidence>
<keyword evidence="3" id="KW-1185">Reference proteome</keyword>
<keyword evidence="1" id="KW-0472">Membrane</keyword>
<gene>
    <name evidence="2" type="ORF">DCCM_0495</name>
</gene>
<keyword evidence="1" id="KW-1133">Transmembrane helix</keyword>
<protein>
    <submittedName>
        <fullName evidence="2">Uncharacterized protein</fullName>
    </submittedName>
</protein>
<dbReference type="AlphaFoldDB" id="A0A2L2XEQ1"/>
<feature type="transmembrane region" description="Helical" evidence="1">
    <location>
        <begin position="120"/>
        <end position="140"/>
    </location>
</feature>
<sequence>MLRILLFFVQGFPESIGICAFSLALARVKLRWGIILPAAFVMTAIILALRSMPITFGLHTVASILLLALFIAMSTRVPPSKCFLVVFASFDMLVLLEYTILEEAVRLLNTDVNDLMSNAFLWKLTTLPQAILMIIFALLFSKYRKPLKDLWRI</sequence>
<name>A0A2L2XEQ1_9FIRM</name>
<proteinExistence type="predicted"/>
<feature type="transmembrane region" description="Helical" evidence="1">
    <location>
        <begin position="56"/>
        <end position="75"/>
    </location>
</feature>
<feature type="transmembrane region" description="Helical" evidence="1">
    <location>
        <begin position="32"/>
        <end position="50"/>
    </location>
</feature>
<keyword evidence="1" id="KW-0812">Transmembrane</keyword>
<dbReference type="RefSeq" id="WP_104370858.1">
    <property type="nucleotide sequence ID" value="NZ_BFAV01000022.1"/>
</dbReference>
<evidence type="ECO:0000313" key="3">
    <source>
        <dbReference type="Proteomes" id="UP000239549"/>
    </source>
</evidence>
<comment type="caution">
    <text evidence="2">The sequence shown here is derived from an EMBL/GenBank/DDBJ whole genome shotgun (WGS) entry which is preliminary data.</text>
</comment>
<feature type="transmembrane region" description="Helical" evidence="1">
    <location>
        <begin position="82"/>
        <end position="100"/>
    </location>
</feature>
<evidence type="ECO:0000313" key="2">
    <source>
        <dbReference type="EMBL" id="GBF32301.1"/>
    </source>
</evidence>
<reference evidence="3" key="1">
    <citation type="submission" date="2018-02" db="EMBL/GenBank/DDBJ databases">
        <title>Genome sequence of Desulfocucumis palustris strain NAW-5.</title>
        <authorList>
            <person name="Watanabe M."/>
            <person name="Kojima H."/>
            <person name="Fukui M."/>
        </authorList>
    </citation>
    <scope>NUCLEOTIDE SEQUENCE [LARGE SCALE GENOMIC DNA]</scope>
    <source>
        <strain evidence="3">NAW-5</strain>
    </source>
</reference>
<dbReference type="Proteomes" id="UP000239549">
    <property type="component" value="Unassembled WGS sequence"/>
</dbReference>
<organism evidence="2 3">
    <name type="scientific">Desulfocucumis palustris</name>
    <dbReference type="NCBI Taxonomy" id="1898651"/>
    <lineage>
        <taxon>Bacteria</taxon>
        <taxon>Bacillati</taxon>
        <taxon>Bacillota</taxon>
        <taxon>Clostridia</taxon>
        <taxon>Eubacteriales</taxon>
        <taxon>Desulfocucumaceae</taxon>
        <taxon>Desulfocucumis</taxon>
    </lineage>
</organism>
<dbReference type="EMBL" id="BFAV01000022">
    <property type="protein sequence ID" value="GBF32301.1"/>
    <property type="molecule type" value="Genomic_DNA"/>
</dbReference>